<name>A0A1D7U978_9HYPH</name>
<evidence type="ECO:0000313" key="1">
    <source>
        <dbReference type="EMBL" id="AOO83889.1"/>
    </source>
</evidence>
<dbReference type="AlphaFoldDB" id="A0A1D7U978"/>
<keyword evidence="2" id="KW-1185">Reference proteome</keyword>
<gene>
    <name evidence="1" type="ORF">BHK69_28650</name>
</gene>
<protein>
    <submittedName>
        <fullName evidence="1">Uncharacterized protein</fullName>
    </submittedName>
</protein>
<dbReference type="EMBL" id="CP017147">
    <property type="protein sequence ID" value="AOO83889.1"/>
    <property type="molecule type" value="Genomic_DNA"/>
</dbReference>
<organism evidence="1 2">
    <name type="scientific">Bosea vaviloviae</name>
    <dbReference type="NCBI Taxonomy" id="1526658"/>
    <lineage>
        <taxon>Bacteria</taxon>
        <taxon>Pseudomonadati</taxon>
        <taxon>Pseudomonadota</taxon>
        <taxon>Alphaproteobacteria</taxon>
        <taxon>Hyphomicrobiales</taxon>
        <taxon>Boseaceae</taxon>
        <taxon>Bosea</taxon>
    </lineage>
</organism>
<dbReference type="Proteomes" id="UP000094969">
    <property type="component" value="Chromosome"/>
</dbReference>
<accession>A0A1D7U978</accession>
<sequence length="73" mass="8037">MSLIKAFQIEVTSATQTLKQVFFVEADSEEAAVLALTAHSGLLPNPVFKLQRRLSDSELDLHQIGPGTISQWI</sequence>
<proteinExistence type="predicted"/>
<dbReference type="KEGG" id="bvv:BHK69_28650"/>
<evidence type="ECO:0000313" key="2">
    <source>
        <dbReference type="Proteomes" id="UP000094969"/>
    </source>
</evidence>
<dbReference type="OrthoDB" id="8163015at2"/>
<dbReference type="RefSeq" id="WP_069693083.1">
    <property type="nucleotide sequence ID" value="NZ_CP017147.1"/>
</dbReference>
<reference evidence="1 2" key="1">
    <citation type="journal article" date="2015" name="Antonie Van Leeuwenhoek">
        <title>Bosea vaviloviae sp. nov., a new species of slow-growing rhizobia isolated from nodules of the relict species Vavilovia formosa (Stev.) Fed.</title>
        <authorList>
            <person name="Safronova V.I."/>
            <person name="Kuznetsova I.G."/>
            <person name="Sazanova A.L."/>
            <person name="Kimeklis A.K."/>
            <person name="Belimov A.A."/>
            <person name="Andronov E.E."/>
            <person name="Pinaev A.G."/>
            <person name="Chizhevskaya E.P."/>
            <person name="Pukhaev A.R."/>
            <person name="Popov K.P."/>
            <person name="Willems A."/>
            <person name="Tikhonovich I.A."/>
        </authorList>
    </citation>
    <scope>NUCLEOTIDE SEQUENCE [LARGE SCALE GENOMIC DNA]</scope>
    <source>
        <strain evidence="1 2">Vaf18</strain>
    </source>
</reference>